<gene>
    <name evidence="1" type="ORF">VKT23_007668</name>
</gene>
<sequence length="441" mass="50059">MTDLSSCPTLPLEIFVEIIESLEDCSETLKACALVDSNLAPYARRRLFQSFTFPPRTLHFELAYESSGCVDNDFEEVYTIDIQGFRCKLESLITDLRFWPLGSPMSLATAVRSLTIHGLIWPATDQSSPPKFAPWPQGLLAQLPFTELVRIHALHFMHEYGHTIDSKHMSFRGLLKANPSLETLVLEHIDFSSVKRFLALFRGPHGSATPRLQTLSLVGIGTPSKDQPLDDAYRKLESLSQLEDRPRLQALKFSDMFFDYDRLCAFIPKALFTPSCSLFDLSHLHTLMITQMHSGVWKFYKGVFIHCGPTITLLKVDVWPYDLGDQDLQKCLRHLVNLKHLELRLDCSSESIDSEFPVNAVNICLPLVPRLEYLCVVFRPLNPFRGVFPPKRVESALSVLRDTTNPHLKGTDHILNNSKWGVLNSDDIRECVPMGNVFLLD</sequence>
<comment type="caution">
    <text evidence="1">The sequence shown here is derived from an EMBL/GenBank/DDBJ whole genome shotgun (WGS) entry which is preliminary data.</text>
</comment>
<dbReference type="Gene3D" id="3.80.10.10">
    <property type="entry name" value="Ribonuclease Inhibitor"/>
    <property type="match status" value="1"/>
</dbReference>
<accession>A0ABR1JNQ4</accession>
<dbReference type="SUPFAM" id="SSF52047">
    <property type="entry name" value="RNI-like"/>
    <property type="match status" value="1"/>
</dbReference>
<protein>
    <recommendedName>
        <fullName evidence="3">F-box domain-containing protein</fullName>
    </recommendedName>
</protein>
<dbReference type="EMBL" id="JBANRG010000010">
    <property type="protein sequence ID" value="KAK7463082.1"/>
    <property type="molecule type" value="Genomic_DNA"/>
</dbReference>
<evidence type="ECO:0000313" key="1">
    <source>
        <dbReference type="EMBL" id="KAK7463082.1"/>
    </source>
</evidence>
<evidence type="ECO:0000313" key="2">
    <source>
        <dbReference type="Proteomes" id="UP001498398"/>
    </source>
</evidence>
<name>A0ABR1JNQ4_9AGAR</name>
<organism evidence="1 2">
    <name type="scientific">Marasmiellus scandens</name>
    <dbReference type="NCBI Taxonomy" id="2682957"/>
    <lineage>
        <taxon>Eukaryota</taxon>
        <taxon>Fungi</taxon>
        <taxon>Dikarya</taxon>
        <taxon>Basidiomycota</taxon>
        <taxon>Agaricomycotina</taxon>
        <taxon>Agaricomycetes</taxon>
        <taxon>Agaricomycetidae</taxon>
        <taxon>Agaricales</taxon>
        <taxon>Marasmiineae</taxon>
        <taxon>Omphalotaceae</taxon>
        <taxon>Marasmiellus</taxon>
    </lineage>
</organism>
<keyword evidence="2" id="KW-1185">Reference proteome</keyword>
<dbReference type="InterPro" id="IPR032675">
    <property type="entry name" value="LRR_dom_sf"/>
</dbReference>
<dbReference type="Proteomes" id="UP001498398">
    <property type="component" value="Unassembled WGS sequence"/>
</dbReference>
<evidence type="ECO:0008006" key="3">
    <source>
        <dbReference type="Google" id="ProtNLM"/>
    </source>
</evidence>
<reference evidence="1 2" key="1">
    <citation type="submission" date="2024-01" db="EMBL/GenBank/DDBJ databases">
        <title>A draft genome for the cacao thread blight pathogen Marasmiellus scandens.</title>
        <authorList>
            <person name="Baruah I.K."/>
            <person name="Leung J."/>
            <person name="Bukari Y."/>
            <person name="Amoako-Attah I."/>
            <person name="Meinhardt L.W."/>
            <person name="Bailey B.A."/>
            <person name="Cohen S.P."/>
        </authorList>
    </citation>
    <scope>NUCLEOTIDE SEQUENCE [LARGE SCALE GENOMIC DNA]</scope>
    <source>
        <strain evidence="1 2">GH-19</strain>
    </source>
</reference>
<proteinExistence type="predicted"/>